<dbReference type="Bgee" id="108713615">
    <property type="expression patterns" value="Expressed in zone of skin and 1 other cell type or tissue"/>
</dbReference>
<keyword evidence="5 12" id="KW-0808">Transferase</keyword>
<proteinExistence type="inferred from homology"/>
<name>A0A1L8GJM9_XENLA</name>
<keyword evidence="15" id="KW-1185">Reference proteome</keyword>
<dbReference type="PaxDb" id="8355-A0A1L8GJM9"/>
<protein>
    <recommendedName>
        <fullName evidence="12">Fucosyltransferase</fullName>
        <ecNumber evidence="12">2.4.1.-</ecNumber>
    </recommendedName>
</protein>
<reference evidence="16" key="1">
    <citation type="submission" date="2025-08" db="UniProtKB">
        <authorList>
            <consortium name="RefSeq"/>
        </authorList>
    </citation>
    <scope>IDENTIFICATION</scope>
    <source>
        <strain evidence="16">J_2021</strain>
        <tissue evidence="16">Erythrocytes</tissue>
    </source>
</reference>
<dbReference type="GO" id="GO:0046920">
    <property type="term" value="F:alpha-(1-&gt;3)-fucosyltransferase activity"/>
    <property type="evidence" value="ECO:0000318"/>
    <property type="project" value="GO_Central"/>
</dbReference>
<keyword evidence="12" id="KW-0333">Golgi apparatus</keyword>
<organism evidence="15 16">
    <name type="scientific">Xenopus laevis</name>
    <name type="common">African clawed frog</name>
    <dbReference type="NCBI Taxonomy" id="8355"/>
    <lineage>
        <taxon>Eukaryota</taxon>
        <taxon>Metazoa</taxon>
        <taxon>Chordata</taxon>
        <taxon>Craniata</taxon>
        <taxon>Vertebrata</taxon>
        <taxon>Euteleostomi</taxon>
        <taxon>Amphibia</taxon>
        <taxon>Batrachia</taxon>
        <taxon>Anura</taxon>
        <taxon>Pipoidea</taxon>
        <taxon>Pipidae</taxon>
        <taxon>Xenopodinae</taxon>
        <taxon>Xenopus</taxon>
        <taxon>Xenopus</taxon>
    </lineage>
</organism>
<dbReference type="Pfam" id="PF00852">
    <property type="entry name" value="Glyco_transf_10"/>
    <property type="match status" value="1"/>
</dbReference>
<dbReference type="InterPro" id="IPR031481">
    <property type="entry name" value="Glyco_tran_10_N"/>
</dbReference>
<keyword evidence="4 12" id="KW-0328">Glycosyltransferase</keyword>
<keyword evidence="7" id="KW-0735">Signal-anchor</keyword>
<feature type="domain" description="Fucosyltransferase C-terminal" evidence="13">
    <location>
        <begin position="175"/>
        <end position="348"/>
    </location>
</feature>
<dbReference type="InterPro" id="IPR001503">
    <property type="entry name" value="Glyco_trans_10"/>
</dbReference>
<evidence type="ECO:0000256" key="4">
    <source>
        <dbReference type="ARBA" id="ARBA00022676"/>
    </source>
</evidence>
<evidence type="ECO:0000256" key="6">
    <source>
        <dbReference type="ARBA" id="ARBA00022692"/>
    </source>
</evidence>
<evidence type="ECO:0000256" key="1">
    <source>
        <dbReference type="ARBA" id="ARBA00004167"/>
    </source>
</evidence>
<dbReference type="FunFam" id="3.40.50.11660:FF:000001">
    <property type="entry name" value="alpha-(1,3)-fucosyltransferase 9"/>
    <property type="match status" value="1"/>
</dbReference>
<dbReference type="EC" id="2.4.1.-" evidence="12"/>
<evidence type="ECO:0000313" key="15">
    <source>
        <dbReference type="Proteomes" id="UP000186698"/>
    </source>
</evidence>
<evidence type="ECO:0000259" key="13">
    <source>
        <dbReference type="Pfam" id="PF00852"/>
    </source>
</evidence>
<dbReference type="InterPro" id="IPR055270">
    <property type="entry name" value="Glyco_tran_10_C"/>
</dbReference>
<comment type="catalytic activity">
    <reaction evidence="11">
        <text>an N-acetyl-alpha-neuraminyl-(2-&gt;3)-beta-D-galactosyl-(1-&gt;4)-N-acetyl-beta-D-glucosaminyl derivative + GDP-beta-L-fucose = an alpha-Neu5Ac-(2-&gt;3)-beta-D-Gal-(1-&gt;4)-[alpha-L-Fuc-(1-&gt;3)]-beta-D-GlcNAc derivative + GDP + H(+)</text>
        <dbReference type="Rhea" id="RHEA:56076"/>
        <dbReference type="ChEBI" id="CHEBI:15378"/>
        <dbReference type="ChEBI" id="CHEBI:57273"/>
        <dbReference type="ChEBI" id="CHEBI:58189"/>
        <dbReference type="ChEBI" id="CHEBI:136545"/>
        <dbReference type="ChEBI" id="CHEBI:139509"/>
    </reaction>
    <physiologicalReaction direction="left-to-right" evidence="11">
        <dbReference type="Rhea" id="RHEA:56077"/>
    </physiologicalReaction>
</comment>
<evidence type="ECO:0000313" key="16">
    <source>
        <dbReference type="RefSeq" id="XP_018112647.1"/>
    </source>
</evidence>
<evidence type="ECO:0000256" key="3">
    <source>
        <dbReference type="ARBA" id="ARBA00008919"/>
    </source>
</evidence>
<evidence type="ECO:0000256" key="7">
    <source>
        <dbReference type="ARBA" id="ARBA00022968"/>
    </source>
</evidence>
<keyword evidence="9 12" id="KW-0472">Membrane</keyword>
<evidence type="ECO:0000256" key="2">
    <source>
        <dbReference type="ARBA" id="ARBA00004922"/>
    </source>
</evidence>
<sequence length="350" mass="41370">MENKIQTLSCRKFLFFFIIQVVAAFFFFSVSFHGKRRNIAIEPTDTVTSKPEEPVKIILLWTWPFDFTFPLNQCPREFDGTGCFFTLNRSLYSEAAAVVLHSRNVCSDRNQLPQAPRPPKQYWIWFTLESPSHNPNTGFMEKLINLTMSYRADSDIFTPYGWLERHDGKENFSMPVKTKLVAWAVSNWNPSARRIKYYEELKKHLAIDMFGAMHSPLPRTQHIEILSRYKFYLTFENSIHEDYITEKLWHNALTSWAVPVVMGPPRDNYERYIPPESFIHVDDFPTAKELADYLHALDKDDNKYMQYFNWRKILKPIAPEGWDVHYCKVCKALKEAPSYRTFPSITKWFK</sequence>
<dbReference type="KEGG" id="xla:108713615"/>
<dbReference type="Pfam" id="PF17039">
    <property type="entry name" value="Glyco_tran_10_N"/>
    <property type="match status" value="1"/>
</dbReference>
<dbReference type="RefSeq" id="XP_018112647.1">
    <property type="nucleotide sequence ID" value="XM_018257158.2"/>
</dbReference>
<dbReference type="CTD" id="108713615"/>
<evidence type="ECO:0000256" key="8">
    <source>
        <dbReference type="ARBA" id="ARBA00022989"/>
    </source>
</evidence>
<comment type="pathway">
    <text evidence="2">Protein modification; protein glycosylation.</text>
</comment>
<feature type="transmembrane region" description="Helical" evidence="12">
    <location>
        <begin position="12"/>
        <end position="32"/>
    </location>
</feature>
<dbReference type="PANTHER" id="PTHR11929:SF244">
    <property type="entry name" value="FUCOSYLTRANSFERASE"/>
    <property type="match status" value="1"/>
</dbReference>
<evidence type="ECO:0000259" key="14">
    <source>
        <dbReference type="Pfam" id="PF17039"/>
    </source>
</evidence>
<dbReference type="InterPro" id="IPR038577">
    <property type="entry name" value="GT10-like_C_sf"/>
</dbReference>
<keyword evidence="10" id="KW-0325">Glycoprotein</keyword>
<dbReference type="GO" id="GO:0032580">
    <property type="term" value="C:Golgi cisterna membrane"/>
    <property type="evidence" value="ECO:0007669"/>
    <property type="project" value="UniProtKB-SubCell"/>
</dbReference>
<dbReference type="Gene3D" id="3.40.50.11660">
    <property type="entry name" value="Glycosyl transferase family 10, C-terminal domain"/>
    <property type="match status" value="1"/>
</dbReference>
<keyword evidence="6 12" id="KW-0812">Transmembrane</keyword>
<dbReference type="GeneID" id="108713615"/>
<accession>A0A1L8GJM9</accession>
<evidence type="ECO:0000256" key="10">
    <source>
        <dbReference type="ARBA" id="ARBA00023180"/>
    </source>
</evidence>
<evidence type="ECO:0000256" key="11">
    <source>
        <dbReference type="ARBA" id="ARBA00036481"/>
    </source>
</evidence>
<keyword evidence="8 12" id="KW-1133">Transmembrane helix</keyword>
<dbReference type="PANTHER" id="PTHR11929">
    <property type="entry name" value="ALPHA- 1,3 -FUCOSYLTRANSFERASE"/>
    <property type="match status" value="1"/>
</dbReference>
<dbReference type="Proteomes" id="UP000186698">
    <property type="component" value="Chromosome 4L"/>
</dbReference>
<evidence type="ECO:0000256" key="9">
    <source>
        <dbReference type="ARBA" id="ARBA00023136"/>
    </source>
</evidence>
<evidence type="ECO:0000256" key="12">
    <source>
        <dbReference type="RuleBase" id="RU003832"/>
    </source>
</evidence>
<gene>
    <name evidence="16" type="primary">LOC108713615</name>
</gene>
<evidence type="ECO:0000256" key="5">
    <source>
        <dbReference type="ARBA" id="ARBA00022679"/>
    </source>
</evidence>
<comment type="subcellular location">
    <subcellularLocation>
        <location evidence="12">Golgi apparatus</location>
        <location evidence="12">Golgi stack membrane</location>
        <topology evidence="12">Single-pass type II membrane protein</topology>
    </subcellularLocation>
    <subcellularLocation>
        <location evidence="1">Membrane</location>
        <topology evidence="1">Single-pass membrane protein</topology>
    </subcellularLocation>
</comment>
<dbReference type="UniPathway" id="UPA00378"/>
<dbReference type="AlphaFoldDB" id="A0A1L8GJM9"/>
<dbReference type="OrthoDB" id="427096at2759"/>
<feature type="domain" description="Fucosyltransferase N-terminal" evidence="14">
    <location>
        <begin position="55"/>
        <end position="161"/>
    </location>
</feature>
<dbReference type="SUPFAM" id="SSF53756">
    <property type="entry name" value="UDP-Glycosyltransferase/glycogen phosphorylase"/>
    <property type="match status" value="1"/>
</dbReference>
<dbReference type="OMA" id="CKACRIL"/>
<comment type="similarity">
    <text evidence="3 12">Belongs to the glycosyltransferase 10 family.</text>
</comment>